<feature type="compositionally biased region" description="Basic residues" evidence="1">
    <location>
        <begin position="14"/>
        <end position="30"/>
    </location>
</feature>
<feature type="region of interest" description="Disordered" evidence="1">
    <location>
        <begin position="189"/>
        <end position="342"/>
    </location>
</feature>
<evidence type="ECO:0000313" key="3">
    <source>
        <dbReference type="Proteomes" id="UP000092993"/>
    </source>
</evidence>
<sequence length="358" mass="39136">MDDDEDYQPPGQKRQSRRYPPRTRQQHRAHSAATESTEVDVTMDDPPAPPSAPPEPSDEDMRLASSDLEDCEELWYQDLGTYVIETHKRQKQVDAWFSRWIIERDSITAYRMSHYYRDRLARIPPPPPLPPPRPTVEEELMAKLRAPSPLQHADDYDVVHNGFHPEDNGGQLHGIVGGAEGARELEDSLLGTSRHKGKGKGKGKDVGKRPASRAISPSSSELDVPIISARSGPPHKKRKTNKAADIADDLERSVVEDPASGLAVPSPAHKLVTIAKGKGRGKREQSLDSISVTTKTRKKPGPRKKLDTLPPQTQELLGVGSAAPSVSGDMTPSGSRPASPALTAVSATVYELDEAIPH</sequence>
<keyword evidence="3" id="KW-1185">Reference proteome</keyword>
<dbReference type="AlphaFoldDB" id="A0A1C7MQ37"/>
<accession>A0A1C7MQ37</accession>
<feature type="region of interest" description="Disordered" evidence="1">
    <location>
        <begin position="1"/>
        <end position="64"/>
    </location>
</feature>
<dbReference type="OMA" id="AYRMSHY"/>
<gene>
    <name evidence="2" type="ORF">A0H81_00625</name>
</gene>
<comment type="caution">
    <text evidence="2">The sequence shown here is derived from an EMBL/GenBank/DDBJ whole genome shotgun (WGS) entry which is preliminary data.</text>
</comment>
<evidence type="ECO:0000313" key="2">
    <source>
        <dbReference type="EMBL" id="OBZ78807.1"/>
    </source>
</evidence>
<dbReference type="EMBL" id="LUGG01000001">
    <property type="protein sequence ID" value="OBZ78807.1"/>
    <property type="molecule type" value="Genomic_DNA"/>
</dbReference>
<name>A0A1C7MQ37_GRIFR</name>
<protein>
    <submittedName>
        <fullName evidence="2">Uncharacterized protein</fullName>
    </submittedName>
</protein>
<proteinExistence type="predicted"/>
<reference evidence="2 3" key="1">
    <citation type="submission" date="2016-03" db="EMBL/GenBank/DDBJ databases">
        <title>Whole genome sequencing of Grifola frondosa 9006-11.</title>
        <authorList>
            <person name="Min B."/>
            <person name="Park H."/>
            <person name="Kim J.-G."/>
            <person name="Cho H."/>
            <person name="Oh Y.-L."/>
            <person name="Kong W.-S."/>
            <person name="Choi I.-G."/>
        </authorList>
    </citation>
    <scope>NUCLEOTIDE SEQUENCE [LARGE SCALE GENOMIC DNA]</scope>
    <source>
        <strain evidence="2 3">9006-11</strain>
    </source>
</reference>
<evidence type="ECO:0000256" key="1">
    <source>
        <dbReference type="SAM" id="MobiDB-lite"/>
    </source>
</evidence>
<dbReference type="Proteomes" id="UP000092993">
    <property type="component" value="Unassembled WGS sequence"/>
</dbReference>
<organism evidence="2 3">
    <name type="scientific">Grifola frondosa</name>
    <name type="common">Maitake</name>
    <name type="synonym">Polyporus frondosus</name>
    <dbReference type="NCBI Taxonomy" id="5627"/>
    <lineage>
        <taxon>Eukaryota</taxon>
        <taxon>Fungi</taxon>
        <taxon>Dikarya</taxon>
        <taxon>Basidiomycota</taxon>
        <taxon>Agaricomycotina</taxon>
        <taxon>Agaricomycetes</taxon>
        <taxon>Polyporales</taxon>
        <taxon>Grifolaceae</taxon>
        <taxon>Grifola</taxon>
    </lineage>
</organism>
<dbReference type="STRING" id="5627.A0A1C7MQ37"/>
<feature type="compositionally biased region" description="Pro residues" evidence="1">
    <location>
        <begin position="46"/>
        <end position="55"/>
    </location>
</feature>
<dbReference type="OrthoDB" id="3270847at2759"/>